<dbReference type="OrthoDB" id="259608at2"/>
<accession>A0A318J3A0</accession>
<proteinExistence type="predicted"/>
<gene>
    <name evidence="1" type="ORF">DFR38_12014</name>
</gene>
<keyword evidence="2" id="KW-1185">Reference proteome</keyword>
<evidence type="ECO:0000313" key="2">
    <source>
        <dbReference type="Proteomes" id="UP000248395"/>
    </source>
</evidence>
<sequence>MADVTDVLNALAGLAAGIVYPNGTAAPSISGTPVKIYPGWPVPNVLEADLAQQRAHISVFAHETERNTTRFMRRWNTVTPASVTLAAAVTGNAVALSGTVSVPQNVMLLVNGKPYAYAVQPADTLNSIAAALATLLHSNYPAATSTGSILTIPTAYSVIARVGGFATVQQEIGRIEKRFQLTIWADDPGRRSGLAQAIVPALMDTAWLQMPDGTAARLIYRGGHDSDEKQKSRLYKRDIFVTVEYAVTKQAQAAQVLAGIENITPSGAGSASRTV</sequence>
<protein>
    <submittedName>
        <fullName evidence="1">Uncharacterized protein</fullName>
    </submittedName>
</protein>
<dbReference type="EMBL" id="QJKC01000020">
    <property type="protein sequence ID" value="PXX42217.1"/>
    <property type="molecule type" value="Genomic_DNA"/>
</dbReference>
<evidence type="ECO:0000313" key="1">
    <source>
        <dbReference type="EMBL" id="PXX42217.1"/>
    </source>
</evidence>
<dbReference type="RefSeq" id="WP_110313690.1">
    <property type="nucleotide sequence ID" value="NZ_QJKC01000020.1"/>
</dbReference>
<dbReference type="Proteomes" id="UP000248395">
    <property type="component" value="Unassembled WGS sequence"/>
</dbReference>
<name>A0A318J3A0_9NEIS</name>
<reference evidence="1 2" key="1">
    <citation type="submission" date="2018-05" db="EMBL/GenBank/DDBJ databases">
        <title>Genomic Encyclopedia of Type Strains, Phase IV (KMG-IV): sequencing the most valuable type-strain genomes for metagenomic binning, comparative biology and taxonomic classification.</title>
        <authorList>
            <person name="Goeker M."/>
        </authorList>
    </citation>
    <scope>NUCLEOTIDE SEQUENCE [LARGE SCALE GENOMIC DNA]</scope>
    <source>
        <strain evidence="1 2">DSM 25134</strain>
    </source>
</reference>
<dbReference type="AlphaFoldDB" id="A0A318J3A0"/>
<comment type="caution">
    <text evidence="1">The sequence shown here is derived from an EMBL/GenBank/DDBJ whole genome shotgun (WGS) entry which is preliminary data.</text>
</comment>
<organism evidence="1 2">
    <name type="scientific">Aquitalea magnusonii</name>
    <dbReference type="NCBI Taxonomy" id="332411"/>
    <lineage>
        <taxon>Bacteria</taxon>
        <taxon>Pseudomonadati</taxon>
        <taxon>Pseudomonadota</taxon>
        <taxon>Betaproteobacteria</taxon>
        <taxon>Neisseriales</taxon>
        <taxon>Chromobacteriaceae</taxon>
        <taxon>Aquitalea</taxon>
    </lineage>
</organism>